<dbReference type="Pfam" id="PF00651">
    <property type="entry name" value="BTB"/>
    <property type="match status" value="1"/>
</dbReference>
<evidence type="ECO:0000256" key="1">
    <source>
        <dbReference type="SAM" id="MobiDB-lite"/>
    </source>
</evidence>
<dbReference type="AlphaFoldDB" id="A0AAD4QGB5"/>
<feature type="region of interest" description="Disordered" evidence="1">
    <location>
        <begin position="313"/>
        <end position="334"/>
    </location>
</feature>
<gene>
    <name evidence="3" type="ORF">EDB92DRAFT_1539508</name>
</gene>
<dbReference type="CDD" id="cd18186">
    <property type="entry name" value="BTB_POZ_ZBTB_KLHL-like"/>
    <property type="match status" value="1"/>
</dbReference>
<dbReference type="EMBL" id="JAKELL010000008">
    <property type="protein sequence ID" value="KAH8996881.1"/>
    <property type="molecule type" value="Genomic_DNA"/>
</dbReference>
<feature type="domain" description="BTB" evidence="2">
    <location>
        <begin position="91"/>
        <end position="161"/>
    </location>
</feature>
<accession>A0AAD4QGB5</accession>
<evidence type="ECO:0000313" key="4">
    <source>
        <dbReference type="Proteomes" id="UP001201163"/>
    </source>
</evidence>
<reference evidence="3" key="1">
    <citation type="submission" date="2022-01" db="EMBL/GenBank/DDBJ databases">
        <title>Comparative genomics reveals a dynamic genome evolution in the ectomycorrhizal milk-cap (Lactarius) mushrooms.</title>
        <authorList>
            <consortium name="DOE Joint Genome Institute"/>
            <person name="Lebreton A."/>
            <person name="Tang N."/>
            <person name="Kuo A."/>
            <person name="LaButti K."/>
            <person name="Drula E."/>
            <person name="Barry K."/>
            <person name="Clum A."/>
            <person name="Lipzen A."/>
            <person name="Mousain D."/>
            <person name="Ng V."/>
            <person name="Wang R."/>
            <person name="Wang X."/>
            <person name="Dai Y."/>
            <person name="Henrissat B."/>
            <person name="Grigoriev I.V."/>
            <person name="Guerin-Laguette A."/>
            <person name="Yu F."/>
            <person name="Martin F.M."/>
        </authorList>
    </citation>
    <scope>NUCLEOTIDE SEQUENCE</scope>
    <source>
        <strain evidence="3">QP</strain>
    </source>
</reference>
<comment type="caution">
    <text evidence="3">The sequence shown here is derived from an EMBL/GenBank/DDBJ whole genome shotgun (WGS) entry which is preliminary data.</text>
</comment>
<dbReference type="Proteomes" id="UP001201163">
    <property type="component" value="Unassembled WGS sequence"/>
</dbReference>
<name>A0AAD4QGB5_9AGAM</name>
<keyword evidence="4" id="KW-1185">Reference proteome</keyword>
<evidence type="ECO:0000259" key="2">
    <source>
        <dbReference type="PROSITE" id="PS50097"/>
    </source>
</evidence>
<organism evidence="3 4">
    <name type="scientific">Lactarius akahatsu</name>
    <dbReference type="NCBI Taxonomy" id="416441"/>
    <lineage>
        <taxon>Eukaryota</taxon>
        <taxon>Fungi</taxon>
        <taxon>Dikarya</taxon>
        <taxon>Basidiomycota</taxon>
        <taxon>Agaricomycotina</taxon>
        <taxon>Agaricomycetes</taxon>
        <taxon>Russulales</taxon>
        <taxon>Russulaceae</taxon>
        <taxon>Lactarius</taxon>
    </lineage>
</organism>
<dbReference type="Gene3D" id="3.30.710.10">
    <property type="entry name" value="Potassium Channel Kv1.1, Chain A"/>
    <property type="match status" value="1"/>
</dbReference>
<evidence type="ECO:0000313" key="3">
    <source>
        <dbReference type="EMBL" id="KAH8996881.1"/>
    </source>
</evidence>
<dbReference type="InterPro" id="IPR000210">
    <property type="entry name" value="BTB/POZ_dom"/>
</dbReference>
<dbReference type="InterPro" id="IPR011333">
    <property type="entry name" value="SKP1/BTB/POZ_sf"/>
</dbReference>
<dbReference type="PROSITE" id="PS50097">
    <property type="entry name" value="BTB"/>
    <property type="match status" value="1"/>
</dbReference>
<sequence>MAPHIVSWGWNEVKIAPVVTNGGTPSVVPIESLLSDPNAKSPIIIEASTTESAATPASFLGVETCGSTTPDGSRLQSNDYLRHSKYFFKDGNVTFLVDGFLYCVHRYFFSRDSVYFSSRFTQLGVRDHEASSTTVSLGDVKRKDFEAFLSVLYPEDFEEHDLSYEQWRSVLHLSTRWGFASLRKLALRSINPPTSYDRLVLARTYAVDDWILPALTALCERKAPLSLDEARGLSIEDVVLVATVREDIRSTAIRPVRAASISRRIEAMQVGTPVPAAGNEVSSASPTPGATEKFPVYATACPSEDDIGTAELAGGETPMSGWSPGWNFVSSGRR</sequence>
<dbReference type="SUPFAM" id="SSF54695">
    <property type="entry name" value="POZ domain"/>
    <property type="match status" value="1"/>
</dbReference>
<dbReference type="SMART" id="SM00225">
    <property type="entry name" value="BTB"/>
    <property type="match status" value="1"/>
</dbReference>
<proteinExistence type="predicted"/>
<protein>
    <recommendedName>
        <fullName evidence="2">BTB domain-containing protein</fullName>
    </recommendedName>
</protein>